<comment type="subcellular location">
    <subcellularLocation>
        <location evidence="3">Cell membrane</location>
        <topology evidence="3">Peripheral membrane protein</topology>
        <orientation evidence="3">Cytoplasmic side</orientation>
    </subcellularLocation>
    <subcellularLocation>
        <location evidence="2">Cell projection</location>
        <location evidence="2">Dendrite</location>
    </subcellularLocation>
    <subcellularLocation>
        <location evidence="1">Nucleus</location>
    </subcellularLocation>
    <subcellularLocation>
        <location evidence="4">Perikaryon</location>
    </subcellularLocation>
</comment>
<dbReference type="Pfam" id="PF00615">
    <property type="entry name" value="RGS"/>
    <property type="match status" value="1"/>
</dbReference>
<proteinExistence type="predicted"/>
<keyword evidence="7" id="KW-0472">Membrane</keyword>
<dbReference type="FunFam" id="1.10.196.10:FF:000001">
    <property type="entry name" value="Regulator of G-protein signaling 8"/>
    <property type="match status" value="1"/>
</dbReference>
<dbReference type="GO" id="GO:0005634">
    <property type="term" value="C:nucleus"/>
    <property type="evidence" value="ECO:0007669"/>
    <property type="project" value="UniProtKB-SubCell"/>
</dbReference>
<dbReference type="Gene3D" id="1.10.167.10">
    <property type="entry name" value="Regulator of G-protein Signalling 4, domain 2"/>
    <property type="match status" value="1"/>
</dbReference>
<keyword evidence="13" id="KW-1185">Reference proteome</keyword>
<evidence type="ECO:0000256" key="8">
    <source>
        <dbReference type="ARBA" id="ARBA00023242"/>
    </source>
</evidence>
<dbReference type="InterPro" id="IPR036305">
    <property type="entry name" value="RGS_sf"/>
</dbReference>
<feature type="domain" description="RGS" evidence="11">
    <location>
        <begin position="53"/>
        <end position="169"/>
    </location>
</feature>
<dbReference type="GO" id="GO:0005886">
    <property type="term" value="C:plasma membrane"/>
    <property type="evidence" value="ECO:0007669"/>
    <property type="project" value="UniProtKB-SubCell"/>
</dbReference>
<gene>
    <name evidence="12" type="ORF">COCON_G00061650</name>
</gene>
<keyword evidence="9" id="KW-0966">Cell projection</keyword>
<sequence length="185" mass="21547">MIECNGKPVKNKLKLSHQCANSFLGYMLELSETVGKSTWQQISTDDVRHWSESFDALLSHEHGLAAFREFLKTEFSDENIEFWMACEDYKKITPPAKLVTKANTIYDEFINVQAPREINIDFHTREVTKQNLKEPSPSSFSEAQAIVYSLMEKDCYPRFIRSKMYTDLLNQKQTECHIKSDLYSE</sequence>
<dbReference type="Proteomes" id="UP001152803">
    <property type="component" value="Unassembled WGS sequence"/>
</dbReference>
<evidence type="ECO:0000256" key="2">
    <source>
        <dbReference type="ARBA" id="ARBA00004279"/>
    </source>
</evidence>
<evidence type="ECO:0000256" key="6">
    <source>
        <dbReference type="ARBA" id="ARBA00022700"/>
    </source>
</evidence>
<organism evidence="12 13">
    <name type="scientific">Conger conger</name>
    <name type="common">Conger eel</name>
    <name type="synonym">Muraena conger</name>
    <dbReference type="NCBI Taxonomy" id="82655"/>
    <lineage>
        <taxon>Eukaryota</taxon>
        <taxon>Metazoa</taxon>
        <taxon>Chordata</taxon>
        <taxon>Craniata</taxon>
        <taxon>Vertebrata</taxon>
        <taxon>Euteleostomi</taxon>
        <taxon>Actinopterygii</taxon>
        <taxon>Neopterygii</taxon>
        <taxon>Teleostei</taxon>
        <taxon>Anguilliformes</taxon>
        <taxon>Congridae</taxon>
        <taxon>Conger</taxon>
    </lineage>
</organism>
<evidence type="ECO:0000259" key="11">
    <source>
        <dbReference type="PROSITE" id="PS50132"/>
    </source>
</evidence>
<keyword evidence="5" id="KW-1003">Cell membrane</keyword>
<dbReference type="SUPFAM" id="SSF48097">
    <property type="entry name" value="Regulator of G-protein signaling, RGS"/>
    <property type="match status" value="1"/>
</dbReference>
<evidence type="ECO:0000256" key="1">
    <source>
        <dbReference type="ARBA" id="ARBA00004123"/>
    </source>
</evidence>
<name>A0A9Q1DRN9_CONCO</name>
<dbReference type="OrthoDB" id="196547at2759"/>
<comment type="caution">
    <text evidence="12">The sequence shown here is derived from an EMBL/GenBank/DDBJ whole genome shotgun (WGS) entry which is preliminary data.</text>
</comment>
<evidence type="ECO:0000313" key="13">
    <source>
        <dbReference type="Proteomes" id="UP001152803"/>
    </source>
</evidence>
<dbReference type="PROSITE" id="PS50132">
    <property type="entry name" value="RGS"/>
    <property type="match status" value="1"/>
</dbReference>
<evidence type="ECO:0000256" key="9">
    <source>
        <dbReference type="ARBA" id="ARBA00023273"/>
    </source>
</evidence>
<dbReference type="InterPro" id="IPR044926">
    <property type="entry name" value="RGS_subdomain_2"/>
</dbReference>
<keyword evidence="8" id="KW-0539">Nucleus</keyword>
<dbReference type="PRINTS" id="PR01301">
    <property type="entry name" value="RGSPROTEIN"/>
</dbReference>
<dbReference type="InterPro" id="IPR024066">
    <property type="entry name" value="RGS_subdom1/3"/>
</dbReference>
<dbReference type="PANTHER" id="PTHR10845">
    <property type="entry name" value="REGULATOR OF G PROTEIN SIGNALING"/>
    <property type="match status" value="1"/>
</dbReference>
<dbReference type="EMBL" id="JAFJMO010000004">
    <property type="protein sequence ID" value="KAJ8279099.1"/>
    <property type="molecule type" value="Genomic_DNA"/>
</dbReference>
<evidence type="ECO:0000256" key="10">
    <source>
        <dbReference type="ARBA" id="ARBA00023880"/>
    </source>
</evidence>
<evidence type="ECO:0000256" key="5">
    <source>
        <dbReference type="ARBA" id="ARBA00022475"/>
    </source>
</evidence>
<dbReference type="Gene3D" id="1.10.196.10">
    <property type="match status" value="1"/>
</dbReference>
<keyword evidence="6" id="KW-0734">Signal transduction inhibitor</keyword>
<accession>A0A9Q1DRN9</accession>
<protein>
    <recommendedName>
        <fullName evidence="10">Regulator of G-protein signaling 8</fullName>
    </recommendedName>
</protein>
<evidence type="ECO:0000313" key="12">
    <source>
        <dbReference type="EMBL" id="KAJ8279099.1"/>
    </source>
</evidence>
<dbReference type="FunFam" id="1.10.167.10:FF:000001">
    <property type="entry name" value="Putative regulator of g-protein signaling 12"/>
    <property type="match status" value="1"/>
</dbReference>
<evidence type="ECO:0000256" key="4">
    <source>
        <dbReference type="ARBA" id="ARBA00004484"/>
    </source>
</evidence>
<dbReference type="InterPro" id="IPR016137">
    <property type="entry name" value="RGS"/>
</dbReference>
<dbReference type="AlphaFoldDB" id="A0A9Q1DRN9"/>
<dbReference type="GO" id="GO:0043204">
    <property type="term" value="C:perikaryon"/>
    <property type="evidence" value="ECO:0007669"/>
    <property type="project" value="UniProtKB-SubCell"/>
</dbReference>
<dbReference type="GO" id="GO:0030425">
    <property type="term" value="C:dendrite"/>
    <property type="evidence" value="ECO:0007669"/>
    <property type="project" value="UniProtKB-SubCell"/>
</dbReference>
<dbReference type="SMART" id="SM00315">
    <property type="entry name" value="RGS"/>
    <property type="match status" value="1"/>
</dbReference>
<reference evidence="12" key="1">
    <citation type="journal article" date="2023" name="Science">
        <title>Genome structures resolve the early diversification of teleost fishes.</title>
        <authorList>
            <person name="Parey E."/>
            <person name="Louis A."/>
            <person name="Montfort J."/>
            <person name="Bouchez O."/>
            <person name="Roques C."/>
            <person name="Iampietro C."/>
            <person name="Lluch J."/>
            <person name="Castinel A."/>
            <person name="Donnadieu C."/>
            <person name="Desvignes T."/>
            <person name="Floi Bucao C."/>
            <person name="Jouanno E."/>
            <person name="Wen M."/>
            <person name="Mejri S."/>
            <person name="Dirks R."/>
            <person name="Jansen H."/>
            <person name="Henkel C."/>
            <person name="Chen W.J."/>
            <person name="Zahm M."/>
            <person name="Cabau C."/>
            <person name="Klopp C."/>
            <person name="Thompson A.W."/>
            <person name="Robinson-Rechavi M."/>
            <person name="Braasch I."/>
            <person name="Lecointre G."/>
            <person name="Bobe J."/>
            <person name="Postlethwait J.H."/>
            <person name="Berthelot C."/>
            <person name="Roest Crollius H."/>
            <person name="Guiguen Y."/>
        </authorList>
    </citation>
    <scope>NUCLEOTIDE SEQUENCE</scope>
    <source>
        <strain evidence="12">Concon-B</strain>
    </source>
</reference>
<dbReference type="PANTHER" id="PTHR10845:SF147">
    <property type="entry name" value="REGULATOR OF G-PROTEIN SIGNALING 8"/>
    <property type="match status" value="1"/>
</dbReference>
<evidence type="ECO:0000256" key="3">
    <source>
        <dbReference type="ARBA" id="ARBA00004413"/>
    </source>
</evidence>
<dbReference type="GO" id="GO:0009968">
    <property type="term" value="P:negative regulation of signal transduction"/>
    <property type="evidence" value="ECO:0007669"/>
    <property type="project" value="UniProtKB-KW"/>
</dbReference>
<evidence type="ECO:0000256" key="7">
    <source>
        <dbReference type="ARBA" id="ARBA00023136"/>
    </source>
</evidence>